<accession>A0A5M3MML1</accession>
<name>A0A5M3MML1_CONPW</name>
<sequence length="146" mass="14580">MPAPTIILSAKAPELPTEAPTASDVTLPAAASTIADAPVISLEDRSATLAPIEDTSAVLATSTATATPAENVEAPPPDVVSSTPCSPVGAADATDTARTSTTGQGGKLLVIPKTISPPNGSSLAPGSMTQQTCHTWRHASTRLGSR</sequence>
<dbReference type="EMBL" id="JH711579">
    <property type="protein sequence ID" value="EIW80276.1"/>
    <property type="molecule type" value="Genomic_DNA"/>
</dbReference>
<protein>
    <submittedName>
        <fullName evidence="2">Uncharacterized protein</fullName>
    </submittedName>
</protein>
<reference evidence="3" key="1">
    <citation type="journal article" date="2012" name="Science">
        <title>The Paleozoic origin of enzymatic lignin decomposition reconstructed from 31 fungal genomes.</title>
        <authorList>
            <person name="Floudas D."/>
            <person name="Binder M."/>
            <person name="Riley R."/>
            <person name="Barry K."/>
            <person name="Blanchette R.A."/>
            <person name="Henrissat B."/>
            <person name="Martinez A.T."/>
            <person name="Otillar R."/>
            <person name="Spatafora J.W."/>
            <person name="Yadav J.S."/>
            <person name="Aerts A."/>
            <person name="Benoit I."/>
            <person name="Boyd A."/>
            <person name="Carlson A."/>
            <person name="Copeland A."/>
            <person name="Coutinho P.M."/>
            <person name="de Vries R.P."/>
            <person name="Ferreira P."/>
            <person name="Findley K."/>
            <person name="Foster B."/>
            <person name="Gaskell J."/>
            <person name="Glotzer D."/>
            <person name="Gorecki P."/>
            <person name="Heitman J."/>
            <person name="Hesse C."/>
            <person name="Hori C."/>
            <person name="Igarashi K."/>
            <person name="Jurgens J.A."/>
            <person name="Kallen N."/>
            <person name="Kersten P."/>
            <person name="Kohler A."/>
            <person name="Kuees U."/>
            <person name="Kumar T.K.A."/>
            <person name="Kuo A."/>
            <person name="LaButti K."/>
            <person name="Larrondo L.F."/>
            <person name="Lindquist E."/>
            <person name="Ling A."/>
            <person name="Lombard V."/>
            <person name="Lucas S."/>
            <person name="Lundell T."/>
            <person name="Martin R."/>
            <person name="McLaughlin D.J."/>
            <person name="Morgenstern I."/>
            <person name="Morin E."/>
            <person name="Murat C."/>
            <person name="Nagy L.G."/>
            <person name="Nolan M."/>
            <person name="Ohm R.A."/>
            <person name="Patyshakuliyeva A."/>
            <person name="Rokas A."/>
            <person name="Ruiz-Duenas F.J."/>
            <person name="Sabat G."/>
            <person name="Salamov A."/>
            <person name="Samejima M."/>
            <person name="Schmutz J."/>
            <person name="Slot J.C."/>
            <person name="St John F."/>
            <person name="Stenlid J."/>
            <person name="Sun H."/>
            <person name="Sun S."/>
            <person name="Syed K."/>
            <person name="Tsang A."/>
            <person name="Wiebenga A."/>
            <person name="Young D."/>
            <person name="Pisabarro A."/>
            <person name="Eastwood D.C."/>
            <person name="Martin F."/>
            <person name="Cullen D."/>
            <person name="Grigoriev I.V."/>
            <person name="Hibbett D.S."/>
        </authorList>
    </citation>
    <scope>NUCLEOTIDE SEQUENCE [LARGE SCALE GENOMIC DNA]</scope>
    <source>
        <strain evidence="3">RWD-64-598 SS2</strain>
    </source>
</reference>
<dbReference type="Proteomes" id="UP000053558">
    <property type="component" value="Unassembled WGS sequence"/>
</dbReference>
<evidence type="ECO:0000313" key="2">
    <source>
        <dbReference type="EMBL" id="EIW80276.1"/>
    </source>
</evidence>
<dbReference type="RefSeq" id="XP_007769262.1">
    <property type="nucleotide sequence ID" value="XM_007771072.1"/>
</dbReference>
<dbReference type="AlphaFoldDB" id="A0A5M3MML1"/>
<comment type="caution">
    <text evidence="2">The sequence shown here is derived from an EMBL/GenBank/DDBJ whole genome shotgun (WGS) entry which is preliminary data.</text>
</comment>
<evidence type="ECO:0000256" key="1">
    <source>
        <dbReference type="SAM" id="MobiDB-lite"/>
    </source>
</evidence>
<feature type="compositionally biased region" description="Low complexity" evidence="1">
    <location>
        <begin position="90"/>
        <end position="102"/>
    </location>
</feature>
<feature type="region of interest" description="Disordered" evidence="1">
    <location>
        <begin position="67"/>
        <end position="110"/>
    </location>
</feature>
<gene>
    <name evidence="2" type="ORF">CONPUDRAFT_82587</name>
</gene>
<dbReference type="KEGG" id="cput:CONPUDRAFT_82587"/>
<keyword evidence="3" id="KW-1185">Reference proteome</keyword>
<organism evidence="2 3">
    <name type="scientific">Coniophora puteana (strain RWD-64-598)</name>
    <name type="common">Brown rot fungus</name>
    <dbReference type="NCBI Taxonomy" id="741705"/>
    <lineage>
        <taxon>Eukaryota</taxon>
        <taxon>Fungi</taxon>
        <taxon>Dikarya</taxon>
        <taxon>Basidiomycota</taxon>
        <taxon>Agaricomycotina</taxon>
        <taxon>Agaricomycetes</taxon>
        <taxon>Agaricomycetidae</taxon>
        <taxon>Boletales</taxon>
        <taxon>Coniophorineae</taxon>
        <taxon>Coniophoraceae</taxon>
        <taxon>Coniophora</taxon>
    </lineage>
</organism>
<dbReference type="GeneID" id="19210442"/>
<proteinExistence type="predicted"/>
<evidence type="ECO:0000313" key="3">
    <source>
        <dbReference type="Proteomes" id="UP000053558"/>
    </source>
</evidence>